<reference evidence="2" key="1">
    <citation type="journal article" date="2007" name="PLoS ONE">
        <title>The first genome sequence of an elite grapevine cultivar (Pinot noir Vitis vinifera L.): coping with a highly heterozygous genome.</title>
        <authorList>
            <person name="Velasco R."/>
            <person name="Zharkikh A."/>
            <person name="Troggio M."/>
            <person name="Cartwright D.A."/>
            <person name="Cestaro A."/>
            <person name="Pruss D."/>
            <person name="Pindo M."/>
            <person name="FitzGerald L.M."/>
            <person name="Vezzulli S."/>
            <person name="Reid J."/>
            <person name="Malacarne G."/>
            <person name="Iliev D."/>
            <person name="Coppola G."/>
            <person name="Wardell B."/>
            <person name="Micheletti D."/>
            <person name="Macalma T."/>
            <person name="Facci M."/>
            <person name="Mitchell J.T."/>
            <person name="Perazzolli M."/>
            <person name="Eldredge G."/>
            <person name="Gatto P."/>
            <person name="Oyzerski R."/>
            <person name="Moretto M."/>
            <person name="Gutin N."/>
            <person name="Stefanini M."/>
            <person name="Chen Y."/>
            <person name="Segala C."/>
            <person name="Davenport C."/>
            <person name="Dematte L."/>
            <person name="Mraz A."/>
            <person name="Battilana J."/>
            <person name="Stormo K."/>
            <person name="Costa F."/>
            <person name="Tao Q."/>
            <person name="Si-Ammour A."/>
            <person name="Harkins T."/>
            <person name="Lackey A."/>
            <person name="Perbost C."/>
            <person name="Taillon B."/>
            <person name="Stella A."/>
            <person name="Solovyev V."/>
            <person name="Fawcett J.A."/>
            <person name="Sterck L."/>
            <person name="Vandepoele K."/>
            <person name="Grando S.M."/>
            <person name="Toppo S."/>
            <person name="Moser C."/>
            <person name="Lanchbury J."/>
            <person name="Bogden R."/>
            <person name="Skolnick M."/>
            <person name="Sgaramella V."/>
            <person name="Bhatnagar S.K."/>
            <person name="Fontana P."/>
            <person name="Gutin A."/>
            <person name="Van de Peer Y."/>
            <person name="Salamini F."/>
            <person name="Viola R."/>
        </authorList>
    </citation>
    <scope>NUCLEOTIDE SEQUENCE</scope>
</reference>
<evidence type="ECO:0000313" key="2">
    <source>
        <dbReference type="EMBL" id="CAN60072.1"/>
    </source>
</evidence>
<evidence type="ECO:0000256" key="1">
    <source>
        <dbReference type="SAM" id="MobiDB-lite"/>
    </source>
</evidence>
<dbReference type="EMBL" id="AM423436">
    <property type="protein sequence ID" value="CAN60072.1"/>
    <property type="molecule type" value="Genomic_DNA"/>
</dbReference>
<feature type="compositionally biased region" description="Polar residues" evidence="1">
    <location>
        <begin position="316"/>
        <end position="333"/>
    </location>
</feature>
<proteinExistence type="predicted"/>
<accession>A5ACW9</accession>
<organism evidence="2">
    <name type="scientific">Vitis vinifera</name>
    <name type="common">Grape</name>
    <dbReference type="NCBI Taxonomy" id="29760"/>
    <lineage>
        <taxon>Eukaryota</taxon>
        <taxon>Viridiplantae</taxon>
        <taxon>Streptophyta</taxon>
        <taxon>Embryophyta</taxon>
        <taxon>Tracheophyta</taxon>
        <taxon>Spermatophyta</taxon>
        <taxon>Magnoliopsida</taxon>
        <taxon>eudicotyledons</taxon>
        <taxon>Gunneridae</taxon>
        <taxon>Pentapetalae</taxon>
        <taxon>rosids</taxon>
        <taxon>Vitales</taxon>
        <taxon>Vitaceae</taxon>
        <taxon>Viteae</taxon>
        <taxon>Vitis</taxon>
    </lineage>
</organism>
<dbReference type="AlphaFoldDB" id="A5ACW9"/>
<feature type="compositionally biased region" description="Polar residues" evidence="1">
    <location>
        <begin position="290"/>
        <end position="300"/>
    </location>
</feature>
<sequence length="333" mass="38462">MSEIKKSQTRYSIRYYVKHIDEWEEEIEIVIALLEFCSDQPVLADISAWRRVEWSKLGTLVSAVVVTIFCGAPSLNNNMISELTLQAFHSHPNRRQQYASSQYYNALRLSTSALQSKQYFGQGNGLVERMIFHTQNRPSTSNPNHVLEAIAQNRPTRPSRFLEEKKWPPRELIGNPWREKTRTNAASQSLVHQICTTPRCVGATLTYSKKPSEWSPANEERLGQFQSHLHYPKTISSISTPQIEPPFRLESNQEKRLKEEEWLPDLQLRLSQRSANEEDTHHKSKYEMNTMLSLSPYSSRQQEQPTEKQKEETQTNAWPSQTTTGKADLSLSI</sequence>
<name>A5ACW9_VITVI</name>
<feature type="region of interest" description="Disordered" evidence="1">
    <location>
        <begin position="273"/>
        <end position="333"/>
    </location>
</feature>
<gene>
    <name evidence="2" type="ORF">VITISV_022946</name>
</gene>
<protein>
    <submittedName>
        <fullName evidence="2">Uncharacterized protein</fullName>
    </submittedName>
</protein>
<dbReference type="OrthoDB" id="551907at2759"/>